<feature type="compositionally biased region" description="Basic residues" evidence="1">
    <location>
        <begin position="37"/>
        <end position="51"/>
    </location>
</feature>
<dbReference type="EMBL" id="AMZH03020259">
    <property type="protein sequence ID" value="RRT39352.1"/>
    <property type="molecule type" value="Genomic_DNA"/>
</dbReference>
<accession>A0A426XIS5</accession>
<evidence type="ECO:0000256" key="1">
    <source>
        <dbReference type="SAM" id="MobiDB-lite"/>
    </source>
</evidence>
<organism evidence="2 3">
    <name type="scientific">Ensete ventricosum</name>
    <name type="common">Abyssinian banana</name>
    <name type="synonym">Musa ensete</name>
    <dbReference type="NCBI Taxonomy" id="4639"/>
    <lineage>
        <taxon>Eukaryota</taxon>
        <taxon>Viridiplantae</taxon>
        <taxon>Streptophyta</taxon>
        <taxon>Embryophyta</taxon>
        <taxon>Tracheophyta</taxon>
        <taxon>Spermatophyta</taxon>
        <taxon>Magnoliopsida</taxon>
        <taxon>Liliopsida</taxon>
        <taxon>Zingiberales</taxon>
        <taxon>Musaceae</taxon>
        <taxon>Ensete</taxon>
    </lineage>
</organism>
<feature type="compositionally biased region" description="Basic and acidic residues" evidence="1">
    <location>
        <begin position="55"/>
        <end position="65"/>
    </location>
</feature>
<evidence type="ECO:0000313" key="2">
    <source>
        <dbReference type="EMBL" id="RRT39352.1"/>
    </source>
</evidence>
<protein>
    <submittedName>
        <fullName evidence="2">Uncharacterized protein</fullName>
    </submittedName>
</protein>
<gene>
    <name evidence="2" type="ORF">B296_00059213</name>
</gene>
<evidence type="ECO:0000313" key="3">
    <source>
        <dbReference type="Proteomes" id="UP000287651"/>
    </source>
</evidence>
<comment type="caution">
    <text evidence="2">The sequence shown here is derived from an EMBL/GenBank/DDBJ whole genome shotgun (WGS) entry which is preliminary data.</text>
</comment>
<feature type="compositionally biased region" description="Basic and acidic residues" evidence="1">
    <location>
        <begin position="23"/>
        <end position="36"/>
    </location>
</feature>
<proteinExistence type="predicted"/>
<feature type="compositionally biased region" description="Basic residues" evidence="1">
    <location>
        <begin position="106"/>
        <end position="115"/>
    </location>
</feature>
<feature type="non-terminal residue" evidence="2">
    <location>
        <position position="123"/>
    </location>
</feature>
<dbReference type="Proteomes" id="UP000287651">
    <property type="component" value="Unassembled WGS sequence"/>
</dbReference>
<dbReference type="AlphaFoldDB" id="A0A426XIS5"/>
<reference evidence="2 3" key="1">
    <citation type="journal article" date="2014" name="Agronomy (Basel)">
        <title>A Draft Genome Sequence for Ensete ventricosum, the Drought-Tolerant Tree Against Hunger.</title>
        <authorList>
            <person name="Harrison J."/>
            <person name="Moore K.A."/>
            <person name="Paszkiewicz K."/>
            <person name="Jones T."/>
            <person name="Grant M."/>
            <person name="Ambacheew D."/>
            <person name="Muzemil S."/>
            <person name="Studholme D.J."/>
        </authorList>
    </citation>
    <scope>NUCLEOTIDE SEQUENCE [LARGE SCALE GENOMIC DNA]</scope>
</reference>
<sequence length="123" mass="14492">MDRPLPAGTTEIDRRQSISTINFDHRRSIEGDNNKTEKKKREKKEKKRRNIPSREVPRVVRRLRDSSPAGEESPASDSFSSRGETERPRAKNRQQAIPSPRMGRWNARRIHRPWAKNRWQAIL</sequence>
<feature type="region of interest" description="Disordered" evidence="1">
    <location>
        <begin position="1"/>
        <end position="123"/>
    </location>
</feature>
<name>A0A426XIS5_ENSVE</name>